<reference evidence="3" key="1">
    <citation type="submission" date="2020-05" db="EMBL/GenBank/DDBJ databases">
        <title>Mycena genomes resolve the evolution of fungal bioluminescence.</title>
        <authorList>
            <person name="Tsai I.J."/>
        </authorList>
    </citation>
    <scope>NUCLEOTIDE SEQUENCE</scope>
    <source>
        <strain evidence="3">160909Yilan</strain>
    </source>
</reference>
<dbReference type="GO" id="GO:0005737">
    <property type="term" value="C:cytoplasm"/>
    <property type="evidence" value="ECO:0007669"/>
    <property type="project" value="TreeGrafter"/>
</dbReference>
<dbReference type="PANTHER" id="PTHR43625">
    <property type="entry name" value="AFLATOXIN B1 ALDEHYDE REDUCTASE"/>
    <property type="match status" value="1"/>
</dbReference>
<gene>
    <name evidence="3" type="ORF">MSAN_02522700</name>
</gene>
<dbReference type="InterPro" id="IPR050791">
    <property type="entry name" value="Aldo-Keto_reductase"/>
</dbReference>
<evidence type="ECO:0000256" key="1">
    <source>
        <dbReference type="ARBA" id="ARBA00023002"/>
    </source>
</evidence>
<dbReference type="Gene3D" id="3.20.20.100">
    <property type="entry name" value="NADP-dependent oxidoreductase domain"/>
    <property type="match status" value="1"/>
</dbReference>
<evidence type="ECO:0000313" key="4">
    <source>
        <dbReference type="Proteomes" id="UP000623467"/>
    </source>
</evidence>
<name>A0A8H6WP01_9AGAR</name>
<dbReference type="InterPro" id="IPR036812">
    <property type="entry name" value="NAD(P)_OxRdtase_dom_sf"/>
</dbReference>
<dbReference type="OrthoDB" id="37537at2759"/>
<feature type="domain" description="NADP-dependent oxidoreductase" evidence="2">
    <location>
        <begin position="46"/>
        <end position="380"/>
    </location>
</feature>
<organism evidence="3 4">
    <name type="scientific">Mycena sanguinolenta</name>
    <dbReference type="NCBI Taxonomy" id="230812"/>
    <lineage>
        <taxon>Eukaryota</taxon>
        <taxon>Fungi</taxon>
        <taxon>Dikarya</taxon>
        <taxon>Basidiomycota</taxon>
        <taxon>Agaricomycotina</taxon>
        <taxon>Agaricomycetes</taxon>
        <taxon>Agaricomycetidae</taxon>
        <taxon>Agaricales</taxon>
        <taxon>Marasmiineae</taxon>
        <taxon>Mycenaceae</taxon>
        <taxon>Mycena</taxon>
    </lineage>
</organism>
<dbReference type="PANTHER" id="PTHR43625:SF40">
    <property type="entry name" value="ALDO-KETO REDUCTASE YAKC [NADP(+)]"/>
    <property type="match status" value="1"/>
</dbReference>
<dbReference type="Proteomes" id="UP000623467">
    <property type="component" value="Unassembled WGS sequence"/>
</dbReference>
<dbReference type="InterPro" id="IPR023210">
    <property type="entry name" value="NADP_OxRdtase_dom"/>
</dbReference>
<dbReference type="Pfam" id="PF00248">
    <property type="entry name" value="Aldo_ket_red"/>
    <property type="match status" value="1"/>
</dbReference>
<evidence type="ECO:0000313" key="3">
    <source>
        <dbReference type="EMBL" id="KAF7324362.1"/>
    </source>
</evidence>
<dbReference type="EMBL" id="JACAZH010000116">
    <property type="protein sequence ID" value="KAF7324362.1"/>
    <property type="molecule type" value="Genomic_DNA"/>
</dbReference>
<sequence length="410" mass="45453">MWPIPEANFVVYKKREPPTGPTITSAMSRPFPTRKLGENGPLVSAIGLGAGGISGAFYGKADRTETHKMLTYAADRGVTFWDTADYYHSCNILVVIKLNETNLSSPAEEIIGNWFAATGRRSEIFLATKFGAADLREGPNKGKICSEPSYIKQAFQRSLKMLRTDYVDLYYQHRVDPTVPIEVVFEALREFVESGQIKYLGLSEASVATLRRAKAVPGLGEKLVAAQMEYSPFELMIETSGFLDVANELGVAIVAYSPLGRGLITGRYRSPEDFEEGDVRRLLPRFSSENFPKNLVLVEHFEALGQKYKASPSQIALAWILAQHPHCKSSVKTFMEGEIADTKTVVPIPGTRVVDRLEENAHSAEINLSPEDVATIRRKVEEAEVHGARHMIIAQGDCIELVDWKDSGKQ</sequence>
<accession>A0A8H6WP01</accession>
<keyword evidence="4" id="KW-1185">Reference proteome</keyword>
<dbReference type="AlphaFoldDB" id="A0A8H6WP01"/>
<protein>
    <submittedName>
        <fullName evidence="3">Aldo-keto reductase yakc</fullName>
    </submittedName>
</protein>
<evidence type="ECO:0000259" key="2">
    <source>
        <dbReference type="Pfam" id="PF00248"/>
    </source>
</evidence>
<keyword evidence="1" id="KW-0560">Oxidoreductase</keyword>
<proteinExistence type="predicted"/>
<dbReference type="SUPFAM" id="SSF51430">
    <property type="entry name" value="NAD(P)-linked oxidoreductase"/>
    <property type="match status" value="1"/>
</dbReference>
<dbReference type="GO" id="GO:0016491">
    <property type="term" value="F:oxidoreductase activity"/>
    <property type="evidence" value="ECO:0007669"/>
    <property type="project" value="UniProtKB-KW"/>
</dbReference>
<comment type="caution">
    <text evidence="3">The sequence shown here is derived from an EMBL/GenBank/DDBJ whole genome shotgun (WGS) entry which is preliminary data.</text>
</comment>